<feature type="domain" description="PAC" evidence="9">
    <location>
        <begin position="82"/>
        <end position="133"/>
    </location>
</feature>
<name>A0ABQ2F2E3_9DEIO</name>
<feature type="coiled-coil region" evidence="6">
    <location>
        <begin position="625"/>
        <end position="652"/>
    </location>
</feature>
<evidence type="ECO:0000256" key="6">
    <source>
        <dbReference type="SAM" id="Coils"/>
    </source>
</evidence>
<dbReference type="EMBL" id="BMPP01000026">
    <property type="protein sequence ID" value="GGK41228.1"/>
    <property type="molecule type" value="Genomic_DNA"/>
</dbReference>
<evidence type="ECO:0000313" key="10">
    <source>
        <dbReference type="EMBL" id="GGK41228.1"/>
    </source>
</evidence>
<keyword evidence="3" id="KW-0597">Phosphoprotein</keyword>
<dbReference type="Pfam" id="PF02518">
    <property type="entry name" value="HATPase_c"/>
    <property type="match status" value="1"/>
</dbReference>
<feature type="domain" description="PAC" evidence="9">
    <location>
        <begin position="591"/>
        <end position="641"/>
    </location>
</feature>
<dbReference type="PROSITE" id="PS50113">
    <property type="entry name" value="PAC"/>
    <property type="match status" value="4"/>
</dbReference>
<feature type="domain" description="PAS" evidence="8">
    <location>
        <begin position="259"/>
        <end position="329"/>
    </location>
</feature>
<dbReference type="GO" id="GO:0016301">
    <property type="term" value="F:kinase activity"/>
    <property type="evidence" value="ECO:0007669"/>
    <property type="project" value="UniProtKB-KW"/>
</dbReference>
<dbReference type="InterPro" id="IPR013656">
    <property type="entry name" value="PAS_4"/>
</dbReference>
<evidence type="ECO:0000256" key="1">
    <source>
        <dbReference type="ARBA" id="ARBA00000085"/>
    </source>
</evidence>
<dbReference type="RefSeq" id="WP_189011765.1">
    <property type="nucleotide sequence ID" value="NZ_BMPP01000026.1"/>
</dbReference>
<gene>
    <name evidence="10" type="ORF">GCM10008955_38830</name>
</gene>
<proteinExistence type="predicted"/>
<dbReference type="CDD" id="cd00130">
    <property type="entry name" value="PAS"/>
    <property type="match status" value="4"/>
</dbReference>
<comment type="catalytic activity">
    <reaction evidence="1">
        <text>ATP + protein L-histidine = ADP + protein N-phospho-L-histidine.</text>
        <dbReference type="EC" id="2.7.13.3"/>
    </reaction>
</comment>
<dbReference type="CDD" id="cd00082">
    <property type="entry name" value="HisKA"/>
    <property type="match status" value="1"/>
</dbReference>
<dbReference type="PANTHER" id="PTHR43304">
    <property type="entry name" value="PHYTOCHROME-LIKE PROTEIN CPH1"/>
    <property type="match status" value="1"/>
</dbReference>
<feature type="domain" description="PAS" evidence="8">
    <location>
        <begin position="386"/>
        <end position="454"/>
    </location>
</feature>
<keyword evidence="11" id="KW-1185">Reference proteome</keyword>
<evidence type="ECO:0000259" key="7">
    <source>
        <dbReference type="PROSITE" id="PS50109"/>
    </source>
</evidence>
<organism evidence="10 11">
    <name type="scientific">Deinococcus malanensis</name>
    <dbReference type="NCBI Taxonomy" id="1706855"/>
    <lineage>
        <taxon>Bacteria</taxon>
        <taxon>Thermotogati</taxon>
        <taxon>Deinococcota</taxon>
        <taxon>Deinococci</taxon>
        <taxon>Deinococcales</taxon>
        <taxon>Deinococcaceae</taxon>
        <taxon>Deinococcus</taxon>
    </lineage>
</organism>
<dbReference type="PRINTS" id="PR00344">
    <property type="entry name" value="BCTRLSENSOR"/>
</dbReference>
<dbReference type="InterPro" id="IPR000014">
    <property type="entry name" value="PAS"/>
</dbReference>
<dbReference type="Pfam" id="PF08448">
    <property type="entry name" value="PAS_4"/>
    <property type="match status" value="1"/>
</dbReference>
<dbReference type="Pfam" id="PF13426">
    <property type="entry name" value="PAS_9"/>
    <property type="match status" value="1"/>
</dbReference>
<evidence type="ECO:0000256" key="5">
    <source>
        <dbReference type="ARBA" id="ARBA00022777"/>
    </source>
</evidence>
<evidence type="ECO:0000256" key="2">
    <source>
        <dbReference type="ARBA" id="ARBA00012438"/>
    </source>
</evidence>
<dbReference type="InterPro" id="IPR013655">
    <property type="entry name" value="PAS_fold_3"/>
</dbReference>
<dbReference type="SMART" id="SM00388">
    <property type="entry name" value="HisKA"/>
    <property type="match status" value="1"/>
</dbReference>
<dbReference type="InterPro" id="IPR001610">
    <property type="entry name" value="PAC"/>
</dbReference>
<dbReference type="Pfam" id="PF00989">
    <property type="entry name" value="PAS"/>
    <property type="match status" value="2"/>
</dbReference>
<evidence type="ECO:0000259" key="9">
    <source>
        <dbReference type="PROSITE" id="PS50113"/>
    </source>
</evidence>
<feature type="domain" description="PAC" evidence="9">
    <location>
        <begin position="459"/>
        <end position="510"/>
    </location>
</feature>
<keyword evidence="6" id="KW-0175">Coiled coil</keyword>
<dbReference type="InterPro" id="IPR003594">
    <property type="entry name" value="HATPase_dom"/>
</dbReference>
<dbReference type="SMART" id="SM00387">
    <property type="entry name" value="HATPase_c"/>
    <property type="match status" value="1"/>
</dbReference>
<feature type="domain" description="PAC" evidence="9">
    <location>
        <begin position="334"/>
        <end position="385"/>
    </location>
</feature>
<keyword evidence="5 10" id="KW-0418">Kinase</keyword>
<dbReference type="NCBIfam" id="TIGR00229">
    <property type="entry name" value="sensory_box"/>
    <property type="match status" value="5"/>
</dbReference>
<dbReference type="InterPro" id="IPR035965">
    <property type="entry name" value="PAS-like_dom_sf"/>
</dbReference>
<evidence type="ECO:0000256" key="3">
    <source>
        <dbReference type="ARBA" id="ARBA00022553"/>
    </source>
</evidence>
<dbReference type="PROSITE" id="PS50109">
    <property type="entry name" value="HIS_KIN"/>
    <property type="match status" value="1"/>
</dbReference>
<dbReference type="InterPro" id="IPR003661">
    <property type="entry name" value="HisK_dim/P_dom"/>
</dbReference>
<dbReference type="PROSITE" id="PS50112">
    <property type="entry name" value="PAS"/>
    <property type="match status" value="3"/>
</dbReference>
<dbReference type="EC" id="2.7.13.3" evidence="2"/>
<feature type="domain" description="Histidine kinase" evidence="7">
    <location>
        <begin position="661"/>
        <end position="893"/>
    </location>
</feature>
<dbReference type="SMART" id="SM00086">
    <property type="entry name" value="PAC"/>
    <property type="match status" value="5"/>
</dbReference>
<sequence length="900" mass="100472">MTANETPQIQHLELVQLINGIVWEADPVTRVNTFVSDRITSLLGYTPEQWRSPGFWETHIHPDDRTRIVAEGEALMGRAQPYQLEYRMTRADGQTMWLRDLITPVFQGGVMVKLGGVMLDITAEKNAQTELLAARARFSRIIESSPVGMVLSDIRTSRVLETNDAFLRIINCPRAIFMGEEDDFNPWVSADDRAELVRRLKEDRTVRDFETLHQRRSTGEQRDVLISAEYLDIDGQETLLVMAQDITDRKASERAKAATEARFQALVQNSSDVITIANRGGFLTYVSPSMEPILRHQADEVIGHNVLSYMHPDEHEQIREAFTQVVIGGPGTSVRRTSRFRRGDGEYIWLEWAATNRYHDPSVRGIVMNSRDVTERQKAEEALQARENRFRALVHNSGDLLFVINRRGYITYASESVDSALGVTQPEGRNILEFIHPDEHEETRRDFAEVVFGGPGTTSRCTHRVMTASGSYRWQEWVATNRIDDSHVGGIVLNSRDVTERLEAEMALEESRRTFEALFEHSPDAIMLTDFDTEEMPIVQCNKVAAQMNGYTREEMIGMSTYATLPDEPRGAILASGDAEFRASLEAQSVMRFESVHQRKDGSLYPVDINLALLKVGDKRVVLSIERDMTARKKAEAELRSSQERLLSSEKLASLGRLTAGLAHEINTPLAATMNYLHEAERLAREYQASIGEASVTDDDHREIAGELISTLSEGAKTATRIGEFIRRMREHTRDTVTGVKDFDAGRGAEGTLTMLTHQARAANVELVLEAPEQLVVLRGEPGRFTQVVTNLVVNAIHACEGTGKQGGTVTVRLFEQLGHPVLQVQDTGTGIPPEVLPRIFDPMFTTKDVGKGTGLGLSIIRDIVTGHFGGEISVQTSIGEGSTFSVSFPRRTRSEAPAG</sequence>
<dbReference type="SMART" id="SM00091">
    <property type="entry name" value="PAS"/>
    <property type="match status" value="5"/>
</dbReference>
<evidence type="ECO:0000259" key="8">
    <source>
        <dbReference type="PROSITE" id="PS50112"/>
    </source>
</evidence>
<dbReference type="PANTHER" id="PTHR43304:SF1">
    <property type="entry name" value="PAC DOMAIN-CONTAINING PROTEIN"/>
    <property type="match status" value="1"/>
</dbReference>
<dbReference type="SUPFAM" id="SSF47384">
    <property type="entry name" value="Homodimeric domain of signal transducing histidine kinase"/>
    <property type="match status" value="1"/>
</dbReference>
<dbReference type="SUPFAM" id="SSF55785">
    <property type="entry name" value="PYP-like sensor domain (PAS domain)"/>
    <property type="match status" value="5"/>
</dbReference>
<dbReference type="Gene3D" id="3.30.565.10">
    <property type="entry name" value="Histidine kinase-like ATPase, C-terminal domain"/>
    <property type="match status" value="1"/>
</dbReference>
<reference evidence="11" key="1">
    <citation type="journal article" date="2019" name="Int. J. Syst. Evol. Microbiol.">
        <title>The Global Catalogue of Microorganisms (GCM) 10K type strain sequencing project: providing services to taxonomists for standard genome sequencing and annotation.</title>
        <authorList>
            <consortium name="The Broad Institute Genomics Platform"/>
            <consortium name="The Broad Institute Genome Sequencing Center for Infectious Disease"/>
            <person name="Wu L."/>
            <person name="Ma J."/>
        </authorList>
    </citation>
    <scope>NUCLEOTIDE SEQUENCE [LARGE SCALE GENOMIC DNA]</scope>
    <source>
        <strain evidence="11">JCM 30331</strain>
    </source>
</reference>
<dbReference type="InterPro" id="IPR036097">
    <property type="entry name" value="HisK_dim/P_sf"/>
</dbReference>
<dbReference type="InterPro" id="IPR004358">
    <property type="entry name" value="Sig_transdc_His_kin-like_C"/>
</dbReference>
<dbReference type="InterPro" id="IPR013767">
    <property type="entry name" value="PAS_fold"/>
</dbReference>
<evidence type="ECO:0000256" key="4">
    <source>
        <dbReference type="ARBA" id="ARBA00022679"/>
    </source>
</evidence>
<feature type="domain" description="PAS" evidence="8">
    <location>
        <begin position="511"/>
        <end position="588"/>
    </location>
</feature>
<dbReference type="SUPFAM" id="SSF55874">
    <property type="entry name" value="ATPase domain of HSP90 chaperone/DNA topoisomerase II/histidine kinase"/>
    <property type="match status" value="1"/>
</dbReference>
<accession>A0ABQ2F2E3</accession>
<dbReference type="Gene3D" id="1.10.287.130">
    <property type="match status" value="1"/>
</dbReference>
<evidence type="ECO:0000313" key="11">
    <source>
        <dbReference type="Proteomes" id="UP000647587"/>
    </source>
</evidence>
<keyword evidence="4" id="KW-0808">Transferase</keyword>
<dbReference type="Gene3D" id="3.30.450.20">
    <property type="entry name" value="PAS domain"/>
    <property type="match status" value="5"/>
</dbReference>
<dbReference type="InterPro" id="IPR005467">
    <property type="entry name" value="His_kinase_dom"/>
</dbReference>
<dbReference type="InterPro" id="IPR036890">
    <property type="entry name" value="HATPase_C_sf"/>
</dbReference>
<protein>
    <recommendedName>
        <fullName evidence="2">histidine kinase</fullName>
        <ecNumber evidence="2">2.7.13.3</ecNumber>
    </recommendedName>
</protein>
<dbReference type="Proteomes" id="UP000647587">
    <property type="component" value="Unassembled WGS sequence"/>
</dbReference>
<dbReference type="Pfam" id="PF08447">
    <property type="entry name" value="PAS_3"/>
    <property type="match status" value="1"/>
</dbReference>
<dbReference type="InterPro" id="IPR052162">
    <property type="entry name" value="Sensor_kinase/Photoreceptor"/>
</dbReference>
<dbReference type="InterPro" id="IPR000700">
    <property type="entry name" value="PAS-assoc_C"/>
</dbReference>
<comment type="caution">
    <text evidence="10">The sequence shown here is derived from an EMBL/GenBank/DDBJ whole genome shotgun (WGS) entry which is preliminary data.</text>
</comment>